<dbReference type="Proteomes" id="UP000479000">
    <property type="component" value="Unassembled WGS sequence"/>
</dbReference>
<reference evidence="2 3" key="1">
    <citation type="submission" date="2020-02" db="EMBL/GenBank/DDBJ databases">
        <authorList>
            <person name="Ferguson B K."/>
        </authorList>
    </citation>
    <scope>NUCLEOTIDE SEQUENCE [LARGE SCALE GENOMIC DNA]</scope>
</reference>
<proteinExistence type="predicted"/>
<feature type="region of interest" description="Disordered" evidence="1">
    <location>
        <begin position="266"/>
        <end position="317"/>
    </location>
</feature>
<sequence length="387" mass="43232">MAKRKNVPLGCERSTLMGAGRIRLFLRFSLSADERSRYEGVPKQRRWKIFLPKIFVSAEKMIMQLRSRYLGCPNHWTTGRPSVELLVYRGFQLEAQCWVFCRLNFPCCHRGSSVHLGKGTSKCDFILDFGKFFMFDIKKWTYTLRRRYLVSAGRDYRRLGKYHLSAFVRAQVRNCFTRILKGGCTGLSVKSGGDMSRFLGFVGFGRRRIGSAEEIMAFNPEHSTAGSNISEEKASNAGASPCQVSDFIWHLNAIRRNPVIRRRTAPRDALCSSSDGAADSEPHNGIRAEGALTNQPRANPFLASSTFGSGDPSGSGTIRHIAEGVPSSLVPDQCSHRSLLETNWSFDMVRVLKYREGLKNAEANMNHDIVTGKATKADAGGHFTKGD</sequence>
<evidence type="ECO:0000313" key="2">
    <source>
        <dbReference type="EMBL" id="CAA9996298.1"/>
    </source>
</evidence>
<feature type="compositionally biased region" description="Polar residues" evidence="1">
    <location>
        <begin position="292"/>
        <end position="316"/>
    </location>
</feature>
<dbReference type="AlphaFoldDB" id="A0A6H5G1S3"/>
<name>A0A6H5G1S3_9HEMI</name>
<dbReference type="EMBL" id="CADCXU010004528">
    <property type="protein sequence ID" value="CAA9996298.1"/>
    <property type="molecule type" value="Genomic_DNA"/>
</dbReference>
<gene>
    <name evidence="2" type="ORF">NTEN_LOCUS2854</name>
</gene>
<evidence type="ECO:0000256" key="1">
    <source>
        <dbReference type="SAM" id="MobiDB-lite"/>
    </source>
</evidence>
<organism evidence="2 3">
    <name type="scientific">Nesidiocoris tenuis</name>
    <dbReference type="NCBI Taxonomy" id="355587"/>
    <lineage>
        <taxon>Eukaryota</taxon>
        <taxon>Metazoa</taxon>
        <taxon>Ecdysozoa</taxon>
        <taxon>Arthropoda</taxon>
        <taxon>Hexapoda</taxon>
        <taxon>Insecta</taxon>
        <taxon>Pterygota</taxon>
        <taxon>Neoptera</taxon>
        <taxon>Paraneoptera</taxon>
        <taxon>Hemiptera</taxon>
        <taxon>Heteroptera</taxon>
        <taxon>Panheteroptera</taxon>
        <taxon>Cimicomorpha</taxon>
        <taxon>Miridae</taxon>
        <taxon>Dicyphina</taxon>
        <taxon>Nesidiocoris</taxon>
    </lineage>
</organism>
<keyword evidence="3" id="KW-1185">Reference proteome</keyword>
<evidence type="ECO:0000313" key="3">
    <source>
        <dbReference type="Proteomes" id="UP000479000"/>
    </source>
</evidence>
<protein>
    <submittedName>
        <fullName evidence="2">Uncharacterized protein</fullName>
    </submittedName>
</protein>
<accession>A0A6H5G1S3</accession>